<evidence type="ECO:0000313" key="2">
    <source>
        <dbReference type="EMBL" id="MET2828671.1"/>
    </source>
</evidence>
<dbReference type="InterPro" id="IPR000120">
    <property type="entry name" value="Amidase"/>
</dbReference>
<keyword evidence="3" id="KW-1185">Reference proteome</keyword>
<dbReference type="RefSeq" id="WP_354460662.1">
    <property type="nucleotide sequence ID" value="NZ_JBEWSZ010000001.1"/>
</dbReference>
<dbReference type="Pfam" id="PF01425">
    <property type="entry name" value="Amidase"/>
    <property type="match status" value="1"/>
</dbReference>
<sequence>MDSSPCPSIEEMSDKIASGLSPVAIVESCLGRIRDLNEQIGAMIFVNEAGALHAALQATREIRSGHRRGPLHGVPIAVKDVVDVKHWPTTAGSRLFENHVAPATATCIVNLQAAGAIIIGKTNLHELCVGGHENPWYGKVANPLDPSRGTGGTSSGSAAAVAAGFCPAAVGTDSGGSNRSPAAATGLFGYKPTNGLIAMEGVMSIAPSLDCVGVLARSVRDVRLMTKALAGKRLSPPGGARRERKSKACVTIGICPELVGAAVDTSVDVAMAGLLDRPNVRTIEITFDDREAFIAAGLRILQCEFARTYRDIIEQKPDMVGDAVRSFLQDGIRISADAYDGAIEIRNDVRGRFLEKIAGLDALAIPTAPGSAPRLSDELTEVNGDMAPWGMAGGRFRRWANMLGMPALAMPLLVPDGLPVSVQLASSPGQDADLLDLAEMLTSN</sequence>
<proteinExistence type="predicted"/>
<evidence type="ECO:0000313" key="3">
    <source>
        <dbReference type="Proteomes" id="UP001548832"/>
    </source>
</evidence>
<feature type="domain" description="Amidase" evidence="1">
    <location>
        <begin position="25"/>
        <end position="435"/>
    </location>
</feature>
<evidence type="ECO:0000259" key="1">
    <source>
        <dbReference type="Pfam" id="PF01425"/>
    </source>
</evidence>
<dbReference type="InterPro" id="IPR036928">
    <property type="entry name" value="AS_sf"/>
</dbReference>
<dbReference type="Proteomes" id="UP001548832">
    <property type="component" value="Unassembled WGS sequence"/>
</dbReference>
<accession>A0ABV2DF46</accession>
<protein>
    <submittedName>
        <fullName evidence="2">Amidase</fullName>
    </submittedName>
</protein>
<dbReference type="InterPro" id="IPR023631">
    <property type="entry name" value="Amidase_dom"/>
</dbReference>
<dbReference type="PANTHER" id="PTHR11895">
    <property type="entry name" value="TRANSAMIDASE"/>
    <property type="match status" value="1"/>
</dbReference>
<name>A0ABV2DF46_9HYPH</name>
<gene>
    <name evidence="2" type="ORF">ABVQ20_16955</name>
</gene>
<organism evidence="2 3">
    <name type="scientific">Mesorhizobium shangrilense</name>
    <dbReference type="NCBI Taxonomy" id="460060"/>
    <lineage>
        <taxon>Bacteria</taxon>
        <taxon>Pseudomonadati</taxon>
        <taxon>Pseudomonadota</taxon>
        <taxon>Alphaproteobacteria</taxon>
        <taxon>Hyphomicrobiales</taxon>
        <taxon>Phyllobacteriaceae</taxon>
        <taxon>Mesorhizobium</taxon>
    </lineage>
</organism>
<dbReference type="SUPFAM" id="SSF75304">
    <property type="entry name" value="Amidase signature (AS) enzymes"/>
    <property type="match status" value="1"/>
</dbReference>
<dbReference type="PANTHER" id="PTHR11895:SF176">
    <property type="entry name" value="AMIDASE AMID-RELATED"/>
    <property type="match status" value="1"/>
</dbReference>
<reference evidence="2 3" key="1">
    <citation type="submission" date="2024-06" db="EMBL/GenBank/DDBJ databases">
        <authorList>
            <person name="Kim D.-U."/>
        </authorList>
    </citation>
    <scope>NUCLEOTIDE SEQUENCE [LARGE SCALE GENOMIC DNA]</scope>
    <source>
        <strain evidence="2 3">KACC15460</strain>
    </source>
</reference>
<comment type="caution">
    <text evidence="2">The sequence shown here is derived from an EMBL/GenBank/DDBJ whole genome shotgun (WGS) entry which is preliminary data.</text>
</comment>
<dbReference type="Gene3D" id="3.90.1300.10">
    <property type="entry name" value="Amidase signature (AS) domain"/>
    <property type="match status" value="1"/>
</dbReference>
<dbReference type="EMBL" id="JBEWSZ010000001">
    <property type="protein sequence ID" value="MET2828671.1"/>
    <property type="molecule type" value="Genomic_DNA"/>
</dbReference>